<dbReference type="Proteomes" id="UP000198711">
    <property type="component" value="Unassembled WGS sequence"/>
</dbReference>
<evidence type="ECO:0008006" key="4">
    <source>
        <dbReference type="Google" id="ProtNLM"/>
    </source>
</evidence>
<name>A0A8X8IID0_9BACT</name>
<feature type="signal peptide" evidence="1">
    <location>
        <begin position="1"/>
        <end position="19"/>
    </location>
</feature>
<gene>
    <name evidence="2" type="ORF">SAMN05444410_1175</name>
</gene>
<dbReference type="RefSeq" id="WP_092726244.1">
    <property type="nucleotide sequence ID" value="NZ_FNNO01000017.1"/>
</dbReference>
<dbReference type="AlphaFoldDB" id="A0A8X8IID0"/>
<dbReference type="EMBL" id="FNNO01000017">
    <property type="protein sequence ID" value="SDX47421.1"/>
    <property type="molecule type" value="Genomic_DNA"/>
</dbReference>
<accession>A0A8X8IID0</accession>
<keyword evidence="1" id="KW-0732">Signal</keyword>
<organism evidence="2 3">
    <name type="scientific">Hydrobacter penzbergensis</name>
    <dbReference type="NCBI Taxonomy" id="1235997"/>
    <lineage>
        <taxon>Bacteria</taxon>
        <taxon>Pseudomonadati</taxon>
        <taxon>Bacteroidota</taxon>
        <taxon>Chitinophagia</taxon>
        <taxon>Chitinophagales</taxon>
        <taxon>Chitinophagaceae</taxon>
        <taxon>Hydrobacter</taxon>
    </lineage>
</organism>
<feature type="chain" id="PRO_5036451921" description="DUF2911 domain-containing protein" evidence="1">
    <location>
        <begin position="20"/>
        <end position="202"/>
    </location>
</feature>
<comment type="caution">
    <text evidence="2">The sequence shown here is derived from an EMBL/GenBank/DDBJ whole genome shotgun (WGS) entry which is preliminary data.</text>
</comment>
<evidence type="ECO:0000313" key="3">
    <source>
        <dbReference type="Proteomes" id="UP000198711"/>
    </source>
</evidence>
<proteinExistence type="predicted"/>
<keyword evidence="3" id="KW-1185">Reference proteome</keyword>
<protein>
    <recommendedName>
        <fullName evidence="4">DUF2911 domain-containing protein</fullName>
    </recommendedName>
</protein>
<reference evidence="2 3" key="1">
    <citation type="submission" date="2016-10" db="EMBL/GenBank/DDBJ databases">
        <authorList>
            <person name="Varghese N."/>
            <person name="Submissions S."/>
        </authorList>
    </citation>
    <scope>NUCLEOTIDE SEQUENCE [LARGE SCALE GENOMIC DNA]</scope>
    <source>
        <strain evidence="2 3">DSM 25353</strain>
    </source>
</reference>
<sequence>MRSIVLGCLLIVCSFASQAQQKPTELDKSPMDMSYWPDNYPILRMSGKAKDQPVARLIYSRPLKSGRDIFGGIIKYNELWRLGANESTELELFKNVRIGGKLLPAGRYTMYCIPGENKWTIIINRDNYCWGSFTYDSRKDVLRTDIEVGRNNEVVEAFTMYFDDARNGANLIILWDNLKAVMPITLNGDNPQPSKKNTPKKN</sequence>
<evidence type="ECO:0000313" key="2">
    <source>
        <dbReference type="EMBL" id="SDX47421.1"/>
    </source>
</evidence>
<evidence type="ECO:0000256" key="1">
    <source>
        <dbReference type="SAM" id="SignalP"/>
    </source>
</evidence>
<dbReference type="Pfam" id="PF11138">
    <property type="entry name" value="DUF2911"/>
    <property type="match status" value="1"/>
</dbReference>
<dbReference type="InterPro" id="IPR021314">
    <property type="entry name" value="DUF2911"/>
</dbReference>